<organism evidence="2 3">
    <name type="scientific">Bradyrhizobium japonicum</name>
    <dbReference type="NCBI Taxonomy" id="375"/>
    <lineage>
        <taxon>Bacteria</taxon>
        <taxon>Pseudomonadati</taxon>
        <taxon>Pseudomonadota</taxon>
        <taxon>Alphaproteobacteria</taxon>
        <taxon>Hyphomicrobiales</taxon>
        <taxon>Nitrobacteraceae</taxon>
        <taxon>Bradyrhizobium</taxon>
    </lineage>
</organism>
<sequence length="68" mass="7014">MLAPPKTKSPVPAGEQGHRAGSQSSLTSNEESDTSLIALQAAKLSRIYCFGYTTACTIASLAFAGGPR</sequence>
<comment type="caution">
    <text evidence="2">The sequence shown here is derived from an EMBL/GenBank/DDBJ whole genome shotgun (WGS) entry which is preliminary data.</text>
</comment>
<accession>A0ABV2RVZ7</accession>
<name>A0ABV2RVZ7_BRAJP</name>
<evidence type="ECO:0000256" key="1">
    <source>
        <dbReference type="SAM" id="MobiDB-lite"/>
    </source>
</evidence>
<dbReference type="EMBL" id="JBEPTQ010000002">
    <property type="protein sequence ID" value="MET4721054.1"/>
    <property type="molecule type" value="Genomic_DNA"/>
</dbReference>
<proteinExistence type="predicted"/>
<feature type="compositionally biased region" description="Polar residues" evidence="1">
    <location>
        <begin position="21"/>
        <end position="32"/>
    </location>
</feature>
<protein>
    <submittedName>
        <fullName evidence="2">Uncharacterized protein</fullName>
    </submittedName>
</protein>
<evidence type="ECO:0000313" key="3">
    <source>
        <dbReference type="Proteomes" id="UP001549291"/>
    </source>
</evidence>
<feature type="region of interest" description="Disordered" evidence="1">
    <location>
        <begin position="1"/>
        <end position="32"/>
    </location>
</feature>
<evidence type="ECO:0000313" key="2">
    <source>
        <dbReference type="EMBL" id="MET4721054.1"/>
    </source>
</evidence>
<reference evidence="2 3" key="1">
    <citation type="submission" date="2024-06" db="EMBL/GenBank/DDBJ databases">
        <title>Genomic Encyclopedia of Type Strains, Phase V (KMG-V): Genome sequencing to study the core and pangenomes of soil and plant-associated prokaryotes.</title>
        <authorList>
            <person name="Whitman W."/>
        </authorList>
    </citation>
    <scope>NUCLEOTIDE SEQUENCE [LARGE SCALE GENOMIC DNA]</scope>
    <source>
        <strain evidence="2 3">USDA 160</strain>
    </source>
</reference>
<dbReference type="Proteomes" id="UP001549291">
    <property type="component" value="Unassembled WGS sequence"/>
</dbReference>
<gene>
    <name evidence="2" type="ORF">ABIF63_005160</name>
</gene>
<keyword evidence="3" id="KW-1185">Reference proteome</keyword>